<evidence type="ECO:0000256" key="2">
    <source>
        <dbReference type="ARBA" id="ARBA00023125"/>
    </source>
</evidence>
<keyword evidence="2" id="KW-0238">DNA-binding</keyword>
<dbReference type="Pfam" id="PF13545">
    <property type="entry name" value="HTH_Crp_2"/>
    <property type="match status" value="1"/>
</dbReference>
<organism evidence="5 6">
    <name type="scientific">Rhodospirillum centenum (strain ATCC 51521 / SW)</name>
    <dbReference type="NCBI Taxonomy" id="414684"/>
    <lineage>
        <taxon>Bacteria</taxon>
        <taxon>Pseudomonadati</taxon>
        <taxon>Pseudomonadota</taxon>
        <taxon>Alphaproteobacteria</taxon>
        <taxon>Rhodospirillales</taxon>
        <taxon>Rhodospirillaceae</taxon>
        <taxon>Rhodospirillum</taxon>
    </lineage>
</organism>
<evidence type="ECO:0000313" key="5">
    <source>
        <dbReference type="EMBL" id="ACI99535.1"/>
    </source>
</evidence>
<dbReference type="GO" id="GO:0006355">
    <property type="term" value="P:regulation of DNA-templated transcription"/>
    <property type="evidence" value="ECO:0007669"/>
    <property type="project" value="InterPro"/>
</dbReference>
<dbReference type="KEGG" id="rce:RC1_2149"/>
<dbReference type="AlphaFoldDB" id="B6ITZ9"/>
<dbReference type="RefSeq" id="WP_012567320.1">
    <property type="nucleotide sequence ID" value="NC_011420.2"/>
</dbReference>
<name>B6ITZ9_RHOCS</name>
<dbReference type="InterPro" id="IPR036390">
    <property type="entry name" value="WH_DNA-bd_sf"/>
</dbReference>
<dbReference type="InterPro" id="IPR012318">
    <property type="entry name" value="HTH_CRP"/>
</dbReference>
<dbReference type="InterPro" id="IPR014710">
    <property type="entry name" value="RmlC-like_jellyroll"/>
</dbReference>
<sequence>MGAAMDNVLVRRIGSVIALDGAERDVLVRLTAAAEAVPPRTGLSDAGEDGSGPVLVLLEGWAIRCRGLPDGRRQVTDLVLPGDVVGLYGGLSVRPGEGLETLGPARVARLDPWLLPTLLHDRPRLALALLHLEGVETGILAERLFSLGRRTALERAGHLLLELDHRLERVGLAGGGRFSLPATQEVLADLLGLSIVHVNRTLRQLREAGLLETAGPDILLPDRPALARLAQFDDAYLHPEGLSRTAEDRALDRLLAR</sequence>
<keyword evidence="3" id="KW-0804">Transcription</keyword>
<evidence type="ECO:0000259" key="4">
    <source>
        <dbReference type="PROSITE" id="PS51063"/>
    </source>
</evidence>
<dbReference type="EMBL" id="CP000613">
    <property type="protein sequence ID" value="ACI99535.1"/>
    <property type="molecule type" value="Genomic_DNA"/>
</dbReference>
<evidence type="ECO:0000313" key="6">
    <source>
        <dbReference type="Proteomes" id="UP000001591"/>
    </source>
</evidence>
<dbReference type="SUPFAM" id="SSF46785">
    <property type="entry name" value="Winged helix' DNA-binding domain"/>
    <property type="match status" value="1"/>
</dbReference>
<dbReference type="SUPFAM" id="SSF51206">
    <property type="entry name" value="cAMP-binding domain-like"/>
    <property type="match status" value="1"/>
</dbReference>
<feature type="domain" description="HTH crp-type" evidence="4">
    <location>
        <begin position="150"/>
        <end position="224"/>
    </location>
</feature>
<dbReference type="InterPro" id="IPR036388">
    <property type="entry name" value="WH-like_DNA-bd_sf"/>
</dbReference>
<dbReference type="PROSITE" id="PS51063">
    <property type="entry name" value="HTH_CRP_2"/>
    <property type="match status" value="1"/>
</dbReference>
<keyword evidence="1" id="KW-0805">Transcription regulation</keyword>
<dbReference type="SMART" id="SM00419">
    <property type="entry name" value="HTH_CRP"/>
    <property type="match status" value="1"/>
</dbReference>
<evidence type="ECO:0000256" key="1">
    <source>
        <dbReference type="ARBA" id="ARBA00023015"/>
    </source>
</evidence>
<dbReference type="HOGENOM" id="CLU_075053_0_0_5"/>
<dbReference type="Gene3D" id="1.10.10.10">
    <property type="entry name" value="Winged helix-like DNA-binding domain superfamily/Winged helix DNA-binding domain"/>
    <property type="match status" value="1"/>
</dbReference>
<evidence type="ECO:0000256" key="3">
    <source>
        <dbReference type="ARBA" id="ARBA00023163"/>
    </source>
</evidence>
<reference evidence="5 6" key="1">
    <citation type="journal article" date="2010" name="BMC Genomics">
        <title>Metabolic flexibility revealed in the genome of the cyst-forming alpha-1 proteobacterium Rhodospirillum centenum.</title>
        <authorList>
            <person name="Lu Y.K."/>
            <person name="Marden J."/>
            <person name="Han M."/>
            <person name="Swingley W.D."/>
            <person name="Mastrian S.D."/>
            <person name="Chowdhury S.R."/>
            <person name="Hao J."/>
            <person name="Helmy T."/>
            <person name="Kim S."/>
            <person name="Kurdoglu A.A."/>
            <person name="Matthies H.J."/>
            <person name="Rollo D."/>
            <person name="Stothard P."/>
            <person name="Blankenship R.E."/>
            <person name="Bauer C.E."/>
            <person name="Touchman J.W."/>
        </authorList>
    </citation>
    <scope>NUCLEOTIDE SEQUENCE [LARGE SCALE GENOMIC DNA]</scope>
    <source>
        <strain evidence="6">ATCC 51521 / SW</strain>
    </source>
</reference>
<dbReference type="InterPro" id="IPR018490">
    <property type="entry name" value="cNMP-bd_dom_sf"/>
</dbReference>
<keyword evidence="6" id="KW-1185">Reference proteome</keyword>
<gene>
    <name evidence="5" type="ordered locus">RC1_2149</name>
</gene>
<proteinExistence type="predicted"/>
<dbReference type="GO" id="GO:0003677">
    <property type="term" value="F:DNA binding"/>
    <property type="evidence" value="ECO:0007669"/>
    <property type="project" value="UniProtKB-KW"/>
</dbReference>
<accession>B6ITZ9</accession>
<dbReference type="STRING" id="414684.RC1_2149"/>
<protein>
    <submittedName>
        <fullName evidence="5">Transcriptional regulator, Crp</fullName>
    </submittedName>
</protein>
<dbReference type="eggNOG" id="COG0664">
    <property type="taxonomic scope" value="Bacteria"/>
</dbReference>
<dbReference type="Gene3D" id="2.60.120.10">
    <property type="entry name" value="Jelly Rolls"/>
    <property type="match status" value="1"/>
</dbReference>
<dbReference type="OrthoDB" id="7584044at2"/>
<dbReference type="Proteomes" id="UP000001591">
    <property type="component" value="Chromosome"/>
</dbReference>